<evidence type="ECO:0000256" key="9">
    <source>
        <dbReference type="ARBA" id="ARBA00023180"/>
    </source>
</evidence>
<dbReference type="EMBL" id="CAJOBA010000251">
    <property type="protein sequence ID" value="CAF3517296.1"/>
    <property type="molecule type" value="Genomic_DNA"/>
</dbReference>
<dbReference type="EMBL" id="CAJNOK010000251">
    <property type="protein sequence ID" value="CAF0740051.1"/>
    <property type="molecule type" value="Genomic_DNA"/>
</dbReference>
<gene>
    <name evidence="13" type="ORF">GPM918_LOCUS4354</name>
    <name evidence="12" type="ORF">OVA965_LOCUS1382</name>
    <name evidence="15" type="ORF">SRO942_LOCUS4355</name>
    <name evidence="14" type="ORF">TMI583_LOCUS1383</name>
</gene>
<evidence type="ECO:0000256" key="2">
    <source>
        <dbReference type="ARBA" id="ARBA00009082"/>
    </source>
</evidence>
<keyword evidence="10" id="KW-0966">Cell projection</keyword>
<keyword evidence="9" id="KW-0325">Glycoprotein</keyword>
<keyword evidence="7" id="KW-0969">Cilium</keyword>
<name>A0A813TTS7_9BILA</name>
<comment type="caution">
    <text evidence="13">The sequence shown here is derived from an EMBL/GenBank/DDBJ whole genome shotgun (WGS) entry which is preliminary data.</text>
</comment>
<dbReference type="Proteomes" id="UP000663829">
    <property type="component" value="Unassembled WGS sequence"/>
</dbReference>
<comment type="function">
    <text evidence="11">Transmembrane component of the tectonic-like complex, a complex localized at the transition zone of primary cilia and acting as a barrier that prevents diffusion of transmembrane proteins between the cilia and plasma membranes. Required for ciliogenesis and sonic hedgehog/SHH signaling.</text>
</comment>
<dbReference type="InterPro" id="IPR019306">
    <property type="entry name" value="TMEM231"/>
</dbReference>
<organism evidence="13 16">
    <name type="scientific">Didymodactylos carnosus</name>
    <dbReference type="NCBI Taxonomy" id="1234261"/>
    <lineage>
        <taxon>Eukaryota</taxon>
        <taxon>Metazoa</taxon>
        <taxon>Spiralia</taxon>
        <taxon>Gnathifera</taxon>
        <taxon>Rotifera</taxon>
        <taxon>Eurotatoria</taxon>
        <taxon>Bdelloidea</taxon>
        <taxon>Philodinida</taxon>
        <taxon>Philodinidae</taxon>
        <taxon>Didymodactylos</taxon>
    </lineage>
</organism>
<evidence type="ECO:0000256" key="7">
    <source>
        <dbReference type="ARBA" id="ARBA00023069"/>
    </source>
</evidence>
<evidence type="ECO:0000313" key="12">
    <source>
        <dbReference type="EMBL" id="CAF0740051.1"/>
    </source>
</evidence>
<evidence type="ECO:0000313" key="13">
    <source>
        <dbReference type="EMBL" id="CAF0817228.1"/>
    </source>
</evidence>
<accession>A0A813TTS7</accession>
<dbReference type="AlphaFoldDB" id="A0A813TTS7"/>
<comment type="subcellular location">
    <subcellularLocation>
        <location evidence="1">Cell projection</location>
        <location evidence="1">Cilium membrane</location>
        <topology evidence="1">Multi-pass membrane protein</topology>
    </subcellularLocation>
</comment>
<evidence type="ECO:0000256" key="1">
    <source>
        <dbReference type="ARBA" id="ARBA00004272"/>
    </source>
</evidence>
<reference evidence="13" key="1">
    <citation type="submission" date="2021-02" db="EMBL/GenBank/DDBJ databases">
        <authorList>
            <person name="Nowell W R."/>
        </authorList>
    </citation>
    <scope>NUCLEOTIDE SEQUENCE</scope>
</reference>
<dbReference type="Pfam" id="PF10149">
    <property type="entry name" value="TM231"/>
    <property type="match status" value="1"/>
</dbReference>
<keyword evidence="4" id="KW-1003">Cell membrane</keyword>
<dbReference type="OrthoDB" id="426438at2759"/>
<dbReference type="PANTHER" id="PTHR14605:SF1">
    <property type="entry name" value="TRANSMEMBRANE PROTEIN 231"/>
    <property type="match status" value="1"/>
</dbReference>
<evidence type="ECO:0000313" key="14">
    <source>
        <dbReference type="EMBL" id="CAF3517296.1"/>
    </source>
</evidence>
<evidence type="ECO:0000256" key="3">
    <source>
        <dbReference type="ARBA" id="ARBA00015087"/>
    </source>
</evidence>
<proteinExistence type="inferred from homology"/>
<dbReference type="Proteomes" id="UP000681722">
    <property type="component" value="Unassembled WGS sequence"/>
</dbReference>
<keyword evidence="5" id="KW-0812">Transmembrane</keyword>
<evidence type="ECO:0000256" key="8">
    <source>
        <dbReference type="ARBA" id="ARBA00023136"/>
    </source>
</evidence>
<dbReference type="EMBL" id="CAJOBC010000581">
    <property type="protein sequence ID" value="CAF3603451.1"/>
    <property type="molecule type" value="Genomic_DNA"/>
</dbReference>
<dbReference type="PANTHER" id="PTHR14605">
    <property type="entry name" value="CHST5 PROTEIN"/>
    <property type="match status" value="1"/>
</dbReference>
<protein>
    <recommendedName>
        <fullName evidence="3">Transmembrane protein 231</fullName>
    </recommendedName>
</protein>
<comment type="similarity">
    <text evidence="2">Belongs to the TMEM231 family.</text>
</comment>
<evidence type="ECO:0000313" key="15">
    <source>
        <dbReference type="EMBL" id="CAF3603451.1"/>
    </source>
</evidence>
<evidence type="ECO:0000256" key="11">
    <source>
        <dbReference type="ARBA" id="ARBA00024803"/>
    </source>
</evidence>
<dbReference type="GO" id="GO:0060271">
    <property type="term" value="P:cilium assembly"/>
    <property type="evidence" value="ECO:0007669"/>
    <property type="project" value="TreeGrafter"/>
</dbReference>
<dbReference type="GO" id="GO:0035869">
    <property type="term" value="C:ciliary transition zone"/>
    <property type="evidence" value="ECO:0007669"/>
    <property type="project" value="TreeGrafter"/>
</dbReference>
<dbReference type="Proteomes" id="UP000682733">
    <property type="component" value="Unassembled WGS sequence"/>
</dbReference>
<keyword evidence="6" id="KW-1133">Transmembrane helix</keyword>
<dbReference type="EMBL" id="CAJNOQ010000581">
    <property type="protein sequence ID" value="CAF0817228.1"/>
    <property type="molecule type" value="Genomic_DNA"/>
</dbReference>
<evidence type="ECO:0000256" key="6">
    <source>
        <dbReference type="ARBA" id="ARBA00022989"/>
    </source>
</evidence>
<dbReference type="GO" id="GO:0060170">
    <property type="term" value="C:ciliary membrane"/>
    <property type="evidence" value="ECO:0007669"/>
    <property type="project" value="UniProtKB-SubCell"/>
</dbReference>
<evidence type="ECO:0000313" key="16">
    <source>
        <dbReference type="Proteomes" id="UP000663829"/>
    </source>
</evidence>
<dbReference type="Proteomes" id="UP000677228">
    <property type="component" value="Unassembled WGS sequence"/>
</dbReference>
<evidence type="ECO:0000256" key="4">
    <source>
        <dbReference type="ARBA" id="ARBA00022475"/>
    </source>
</evidence>
<evidence type="ECO:0000256" key="10">
    <source>
        <dbReference type="ARBA" id="ARBA00023273"/>
    </source>
</evidence>
<keyword evidence="8" id="KW-0472">Membrane</keyword>
<dbReference type="GO" id="GO:0032880">
    <property type="term" value="P:regulation of protein localization"/>
    <property type="evidence" value="ECO:0007669"/>
    <property type="project" value="TreeGrafter"/>
</dbReference>
<keyword evidence="16" id="KW-1185">Reference proteome</keyword>
<sequence length="156" mass="17997">METLGLISLVPPIGLTTKIVTIYGQLQFEQNQPIKSHGSDSTLDTSIFPDNIQPLDNILSNYFSRTYYTLFKQQYIQWTSSIQEPSTLQVTVVLNVGRQTVRYVPSFWEEFKWGLIQYTAVLIPLLFLINKAKEFLFANQLVRTIVHTSNNKRHKA</sequence>
<evidence type="ECO:0000256" key="5">
    <source>
        <dbReference type="ARBA" id="ARBA00022692"/>
    </source>
</evidence>